<accession>A0A0C2X6H2</accession>
<keyword evidence="3" id="KW-1185">Reference proteome</keyword>
<dbReference type="HOGENOM" id="CLU_721918_0_0_1"/>
<dbReference type="AlphaFoldDB" id="A0A0C2X6H2"/>
<evidence type="ECO:0000313" key="3">
    <source>
        <dbReference type="Proteomes" id="UP000054097"/>
    </source>
</evidence>
<feature type="region of interest" description="Disordered" evidence="1">
    <location>
        <begin position="344"/>
        <end position="383"/>
    </location>
</feature>
<evidence type="ECO:0000313" key="2">
    <source>
        <dbReference type="EMBL" id="KIM24897.1"/>
    </source>
</evidence>
<dbReference type="Proteomes" id="UP000054097">
    <property type="component" value="Unassembled WGS sequence"/>
</dbReference>
<sequence length="383" mass="42485">MSRGHHHHLDFGAQSATFSATGVVGDFSYGVNGLGLVPGLLDELNGYLEAARPATVAEIDGLHIASNQDSTQPTHRNNQDFWDVYSLAPPQASGNVSRPLIVPVSAADNSPYRQGEQNQRNLIEEGLASYSSQYSESYNMTRTVIGPGLRSNDISVTTVEDTSAQAGQGRANGTAHTTAETVVSPPAVSPRLHRSGRGKYQHECKDCEHDDALEKDVLGYVNPLAAYRRLADHPNRKPVCSKELDRLFFPADQKHAHDHEYRYVCQVKMKINDTGDRWVMLDTPGPCGETLGTTDCYRRHIIGVHLNLGRRKSHAKLREVLVQRIAGIVGEGPEESRDLLMTPSVDHGQVNQGNTNRNRARKRRVNVHNADEPRETKRRHMIR</sequence>
<evidence type="ECO:0000256" key="1">
    <source>
        <dbReference type="SAM" id="MobiDB-lite"/>
    </source>
</evidence>
<gene>
    <name evidence="2" type="ORF">M408DRAFT_26684</name>
</gene>
<proteinExistence type="predicted"/>
<protein>
    <submittedName>
        <fullName evidence="2">Uncharacterized protein</fullName>
    </submittedName>
</protein>
<reference evidence="2 3" key="1">
    <citation type="submission" date="2014-04" db="EMBL/GenBank/DDBJ databases">
        <authorList>
            <consortium name="DOE Joint Genome Institute"/>
            <person name="Kuo A."/>
            <person name="Zuccaro A."/>
            <person name="Kohler A."/>
            <person name="Nagy L.G."/>
            <person name="Floudas D."/>
            <person name="Copeland A."/>
            <person name="Barry K.W."/>
            <person name="Cichocki N."/>
            <person name="Veneault-Fourrey C."/>
            <person name="LaButti K."/>
            <person name="Lindquist E.A."/>
            <person name="Lipzen A."/>
            <person name="Lundell T."/>
            <person name="Morin E."/>
            <person name="Murat C."/>
            <person name="Sun H."/>
            <person name="Tunlid A."/>
            <person name="Henrissat B."/>
            <person name="Grigoriev I.V."/>
            <person name="Hibbett D.S."/>
            <person name="Martin F."/>
            <person name="Nordberg H.P."/>
            <person name="Cantor M.N."/>
            <person name="Hua S.X."/>
        </authorList>
    </citation>
    <scope>NUCLEOTIDE SEQUENCE [LARGE SCALE GENOMIC DNA]</scope>
    <source>
        <strain evidence="2 3">MAFF 305830</strain>
    </source>
</reference>
<dbReference type="EMBL" id="KN824319">
    <property type="protein sequence ID" value="KIM24897.1"/>
    <property type="molecule type" value="Genomic_DNA"/>
</dbReference>
<reference evidence="3" key="2">
    <citation type="submission" date="2015-01" db="EMBL/GenBank/DDBJ databases">
        <title>Evolutionary Origins and Diversification of the Mycorrhizal Mutualists.</title>
        <authorList>
            <consortium name="DOE Joint Genome Institute"/>
            <consortium name="Mycorrhizal Genomics Consortium"/>
            <person name="Kohler A."/>
            <person name="Kuo A."/>
            <person name="Nagy L.G."/>
            <person name="Floudas D."/>
            <person name="Copeland A."/>
            <person name="Barry K.W."/>
            <person name="Cichocki N."/>
            <person name="Veneault-Fourrey C."/>
            <person name="LaButti K."/>
            <person name="Lindquist E.A."/>
            <person name="Lipzen A."/>
            <person name="Lundell T."/>
            <person name="Morin E."/>
            <person name="Murat C."/>
            <person name="Riley R."/>
            <person name="Ohm R."/>
            <person name="Sun H."/>
            <person name="Tunlid A."/>
            <person name="Henrissat B."/>
            <person name="Grigoriev I.V."/>
            <person name="Hibbett D.S."/>
            <person name="Martin F."/>
        </authorList>
    </citation>
    <scope>NUCLEOTIDE SEQUENCE [LARGE SCALE GENOMIC DNA]</scope>
    <source>
        <strain evidence="3">MAFF 305830</strain>
    </source>
</reference>
<name>A0A0C2X6H2_SERVB</name>
<organism evidence="2 3">
    <name type="scientific">Serendipita vermifera MAFF 305830</name>
    <dbReference type="NCBI Taxonomy" id="933852"/>
    <lineage>
        <taxon>Eukaryota</taxon>
        <taxon>Fungi</taxon>
        <taxon>Dikarya</taxon>
        <taxon>Basidiomycota</taxon>
        <taxon>Agaricomycotina</taxon>
        <taxon>Agaricomycetes</taxon>
        <taxon>Sebacinales</taxon>
        <taxon>Serendipitaceae</taxon>
        <taxon>Serendipita</taxon>
    </lineage>
</organism>